<proteinExistence type="predicted"/>
<dbReference type="PANTHER" id="PTHR38116">
    <property type="entry name" value="CHROMOSOME 7, WHOLE GENOME SHOTGUN SEQUENCE"/>
    <property type="match status" value="1"/>
</dbReference>
<sequence>MSTTSESSQGQFSFYHFDQASDFGIETENGERIRKRKRPGRKPNPPSAEKRRAQNRAAQKAYRQRHRERREKEEKTLEDYKKENEALKRKCAQTEFEANYLRAIVLQLTLTSLVQQGSVAHAWMSEDSDLDMPSLLKLMLDRNQHIAQLSRAFRALFQTDSVMSCGKKLSKNINSVAVSYNQDILSEAILSDNLESIPSGDSESISLDNSEESTPPQHEHSLILHKKPLKSVLTQPPSLQTADDFIHMSPLQALHISRIQLKLTSIMGSDTITSLKPTALQRIIPHDIRIDYIPVSSIRDRMILFQDYYDADDCFQYLAQTILFTGGDVRNMKNWVFHPDYSSKFWFISHLFIDQVEINQIDKHIEALLVQTSDAYEQGIFHSTR</sequence>
<evidence type="ECO:0000313" key="4">
    <source>
        <dbReference type="Proteomes" id="UP000717996"/>
    </source>
</evidence>
<dbReference type="Pfam" id="PF11905">
    <property type="entry name" value="DUF3425"/>
    <property type="match status" value="1"/>
</dbReference>
<dbReference type="OrthoDB" id="2593073at2759"/>
<dbReference type="PANTHER" id="PTHR38116:SF9">
    <property type="entry name" value="BZIP DOMAIN-CONTAINING PROTEIN"/>
    <property type="match status" value="1"/>
</dbReference>
<dbReference type="InterPro" id="IPR046347">
    <property type="entry name" value="bZIP_sf"/>
</dbReference>
<protein>
    <recommendedName>
        <fullName evidence="2">BZIP domain-containing protein</fullName>
    </recommendedName>
</protein>
<evidence type="ECO:0000259" key="2">
    <source>
        <dbReference type="PROSITE" id="PS50217"/>
    </source>
</evidence>
<reference evidence="3" key="1">
    <citation type="journal article" date="2020" name="Microb. Genom.">
        <title>Genetic diversity of clinical and environmental Mucorales isolates obtained from an investigation of mucormycosis cases among solid organ transplant recipients.</title>
        <authorList>
            <person name="Nguyen M.H."/>
            <person name="Kaul D."/>
            <person name="Muto C."/>
            <person name="Cheng S.J."/>
            <person name="Richter R.A."/>
            <person name="Bruno V.M."/>
            <person name="Liu G."/>
            <person name="Beyhan S."/>
            <person name="Sundermann A.J."/>
            <person name="Mounaud S."/>
            <person name="Pasculle A.W."/>
            <person name="Nierman W.C."/>
            <person name="Driscoll E."/>
            <person name="Cumbie R."/>
            <person name="Clancy C.J."/>
            <person name="Dupont C.L."/>
        </authorList>
    </citation>
    <scope>NUCLEOTIDE SEQUENCE</scope>
    <source>
        <strain evidence="3">GL16</strain>
    </source>
</reference>
<dbReference type="Proteomes" id="UP000717996">
    <property type="component" value="Unassembled WGS sequence"/>
</dbReference>
<dbReference type="PROSITE" id="PS00036">
    <property type="entry name" value="BZIP_BASIC"/>
    <property type="match status" value="1"/>
</dbReference>
<dbReference type="Pfam" id="PF07716">
    <property type="entry name" value="bZIP_2"/>
    <property type="match status" value="1"/>
</dbReference>
<feature type="domain" description="BZIP" evidence="2">
    <location>
        <begin position="49"/>
        <end position="108"/>
    </location>
</feature>
<gene>
    <name evidence="3" type="ORF">G6F51_002290</name>
</gene>
<feature type="region of interest" description="Disordered" evidence="1">
    <location>
        <begin position="23"/>
        <end position="77"/>
    </location>
</feature>
<dbReference type="PROSITE" id="PS50217">
    <property type="entry name" value="BZIP"/>
    <property type="match status" value="1"/>
</dbReference>
<organism evidence="3 4">
    <name type="scientific">Rhizopus oryzae</name>
    <name type="common">Mucormycosis agent</name>
    <name type="synonym">Rhizopus arrhizus var. delemar</name>
    <dbReference type="NCBI Taxonomy" id="64495"/>
    <lineage>
        <taxon>Eukaryota</taxon>
        <taxon>Fungi</taxon>
        <taxon>Fungi incertae sedis</taxon>
        <taxon>Mucoromycota</taxon>
        <taxon>Mucoromycotina</taxon>
        <taxon>Mucoromycetes</taxon>
        <taxon>Mucorales</taxon>
        <taxon>Mucorineae</taxon>
        <taxon>Rhizopodaceae</taxon>
        <taxon>Rhizopus</taxon>
    </lineage>
</organism>
<dbReference type="InterPro" id="IPR021833">
    <property type="entry name" value="DUF3425"/>
</dbReference>
<dbReference type="SMART" id="SM00338">
    <property type="entry name" value="BRLZ"/>
    <property type="match status" value="1"/>
</dbReference>
<comment type="caution">
    <text evidence="3">The sequence shown here is derived from an EMBL/GenBank/DDBJ whole genome shotgun (WGS) entry which is preliminary data.</text>
</comment>
<evidence type="ECO:0000256" key="1">
    <source>
        <dbReference type="SAM" id="MobiDB-lite"/>
    </source>
</evidence>
<dbReference type="CDD" id="cd14688">
    <property type="entry name" value="bZIP_YAP"/>
    <property type="match status" value="1"/>
</dbReference>
<accession>A0A9P6YKC6</accession>
<dbReference type="AlphaFoldDB" id="A0A9P6YKC6"/>
<dbReference type="SUPFAM" id="SSF57959">
    <property type="entry name" value="Leucine zipper domain"/>
    <property type="match status" value="1"/>
</dbReference>
<name>A0A9P6YKC6_RHIOR</name>
<dbReference type="Gene3D" id="1.20.5.170">
    <property type="match status" value="1"/>
</dbReference>
<evidence type="ECO:0000313" key="3">
    <source>
        <dbReference type="EMBL" id="KAG1550712.1"/>
    </source>
</evidence>
<dbReference type="InterPro" id="IPR004827">
    <property type="entry name" value="bZIP"/>
</dbReference>
<dbReference type="EMBL" id="JAANIT010000192">
    <property type="protein sequence ID" value="KAG1550712.1"/>
    <property type="molecule type" value="Genomic_DNA"/>
</dbReference>
<dbReference type="GO" id="GO:0003700">
    <property type="term" value="F:DNA-binding transcription factor activity"/>
    <property type="evidence" value="ECO:0007669"/>
    <property type="project" value="InterPro"/>
</dbReference>